<keyword evidence="3" id="KW-0547">Nucleotide-binding</keyword>
<dbReference type="Gene3D" id="3.40.50.300">
    <property type="entry name" value="P-loop containing nucleotide triphosphate hydrolases"/>
    <property type="match status" value="2"/>
</dbReference>
<dbReference type="InterPro" id="IPR003439">
    <property type="entry name" value="ABC_transporter-like_ATP-bd"/>
</dbReference>
<evidence type="ECO:0000256" key="5">
    <source>
        <dbReference type="SAM" id="MobiDB-lite"/>
    </source>
</evidence>
<evidence type="ECO:0000256" key="4">
    <source>
        <dbReference type="ARBA" id="ARBA00022840"/>
    </source>
</evidence>
<evidence type="ECO:0000313" key="8">
    <source>
        <dbReference type="Proteomes" id="UP000460435"/>
    </source>
</evidence>
<proteinExistence type="inferred from homology"/>
<name>A0A7K3LWW3_9ACTN</name>
<dbReference type="SMART" id="SM00382">
    <property type="entry name" value="AAA"/>
    <property type="match status" value="2"/>
</dbReference>
<reference evidence="7 8" key="1">
    <citation type="submission" date="2019-11" db="EMBL/GenBank/DDBJ databases">
        <authorList>
            <person name="Li X.-J."/>
            <person name="Feng X.-M."/>
        </authorList>
    </citation>
    <scope>NUCLEOTIDE SEQUENCE [LARGE SCALE GENOMIC DNA]</scope>
    <source>
        <strain evidence="7 8">XMNu-373</strain>
    </source>
</reference>
<evidence type="ECO:0000256" key="1">
    <source>
        <dbReference type="ARBA" id="ARBA00005417"/>
    </source>
</evidence>
<keyword evidence="8" id="KW-1185">Reference proteome</keyword>
<dbReference type="Proteomes" id="UP000460435">
    <property type="component" value="Unassembled WGS sequence"/>
</dbReference>
<dbReference type="InterPro" id="IPR017871">
    <property type="entry name" value="ABC_transporter-like_CS"/>
</dbReference>
<evidence type="ECO:0000256" key="2">
    <source>
        <dbReference type="ARBA" id="ARBA00022448"/>
    </source>
</evidence>
<dbReference type="PANTHER" id="PTHR43776:SF7">
    <property type="entry name" value="D,D-DIPEPTIDE TRANSPORT ATP-BINDING PROTEIN DDPF-RELATED"/>
    <property type="match status" value="1"/>
</dbReference>
<dbReference type="PROSITE" id="PS50893">
    <property type="entry name" value="ABC_TRANSPORTER_2"/>
    <property type="match status" value="2"/>
</dbReference>
<sequence>MDRPATTVAAPSGGSGRQGPHDRPVLIVRNFSAEVGGEPIVRPLSFEVRPGQALALVGESGSGKTTTGLAIAGEHADGVTVHGEIVIEDPGGENPGDERSANASSRVGYIPQHPASVLAPARRVGAVLREAAATHVPRGCRGRARRERIDRLVRRAVERARVGRADVLLCRYPHELSGGQQQRIVLAQALVGDPALVVADEPTTGQDPANRAAIVAEFERLLSEGVALVLLSHDLEVVRRLSSESIVLRRGAVVERGARVWTAPRHEYTRQLIEASGLGAGMSAELPARARTIVVRTAGLAVQLGSGRRVTEVLRGIDVTVGDGECVAVVGESGAGKTTLARCIAGLRPPSEGTVQIMGRVVAAHAARRSANDLAACQYVFQDARASFAPFRTVGDQAARTAVRLRGLEHRAAYAEAQELADRVGLGRELLSRHVDELSGGELQRAALVRALLARPKVLVCDEITSGLDVVTREHVLGLLASLRDDGLALLVVTHEAAVARRLAHRVVEIADGRVLDVRESFSG</sequence>
<dbReference type="InterPro" id="IPR003593">
    <property type="entry name" value="AAA+_ATPase"/>
</dbReference>
<dbReference type="EMBL" id="WLZY01000001">
    <property type="protein sequence ID" value="NDL55514.1"/>
    <property type="molecule type" value="Genomic_DNA"/>
</dbReference>
<comment type="caution">
    <text evidence="7">The sequence shown here is derived from an EMBL/GenBank/DDBJ whole genome shotgun (WGS) entry which is preliminary data.</text>
</comment>
<evidence type="ECO:0000256" key="3">
    <source>
        <dbReference type="ARBA" id="ARBA00022741"/>
    </source>
</evidence>
<dbReference type="Pfam" id="PF00005">
    <property type="entry name" value="ABC_tran"/>
    <property type="match status" value="2"/>
</dbReference>
<dbReference type="PROSITE" id="PS00211">
    <property type="entry name" value="ABC_TRANSPORTER_1"/>
    <property type="match status" value="2"/>
</dbReference>
<dbReference type="PANTHER" id="PTHR43776">
    <property type="entry name" value="TRANSPORT ATP-BINDING PROTEIN"/>
    <property type="match status" value="1"/>
</dbReference>
<feature type="domain" description="ABC transporter" evidence="6">
    <location>
        <begin position="26"/>
        <end position="275"/>
    </location>
</feature>
<organism evidence="7 8">
    <name type="scientific">Phytoactinopolyspora mesophila</name>
    <dbReference type="NCBI Taxonomy" id="2650750"/>
    <lineage>
        <taxon>Bacteria</taxon>
        <taxon>Bacillati</taxon>
        <taxon>Actinomycetota</taxon>
        <taxon>Actinomycetes</taxon>
        <taxon>Jiangellales</taxon>
        <taxon>Jiangellaceae</taxon>
        <taxon>Phytoactinopolyspora</taxon>
    </lineage>
</organism>
<evidence type="ECO:0000259" key="6">
    <source>
        <dbReference type="PROSITE" id="PS50893"/>
    </source>
</evidence>
<keyword evidence="2" id="KW-0813">Transport</keyword>
<keyword evidence="4 7" id="KW-0067">ATP-binding</keyword>
<dbReference type="GO" id="GO:0005524">
    <property type="term" value="F:ATP binding"/>
    <property type="evidence" value="ECO:0007669"/>
    <property type="project" value="UniProtKB-KW"/>
</dbReference>
<dbReference type="InterPro" id="IPR027417">
    <property type="entry name" value="P-loop_NTPase"/>
</dbReference>
<feature type="region of interest" description="Disordered" evidence="5">
    <location>
        <begin position="1"/>
        <end position="23"/>
    </location>
</feature>
<dbReference type="InterPro" id="IPR050319">
    <property type="entry name" value="ABC_transp_ATP-bind"/>
</dbReference>
<gene>
    <name evidence="7" type="ORF">F7O44_00350</name>
</gene>
<comment type="similarity">
    <text evidence="1">Belongs to the ABC transporter superfamily.</text>
</comment>
<dbReference type="AlphaFoldDB" id="A0A7K3LWW3"/>
<accession>A0A7K3LWW3</accession>
<feature type="domain" description="ABC transporter" evidence="6">
    <location>
        <begin position="295"/>
        <end position="523"/>
    </location>
</feature>
<dbReference type="GO" id="GO:0055085">
    <property type="term" value="P:transmembrane transport"/>
    <property type="evidence" value="ECO:0007669"/>
    <property type="project" value="UniProtKB-ARBA"/>
</dbReference>
<dbReference type="GO" id="GO:0016887">
    <property type="term" value="F:ATP hydrolysis activity"/>
    <property type="evidence" value="ECO:0007669"/>
    <property type="project" value="InterPro"/>
</dbReference>
<protein>
    <submittedName>
        <fullName evidence="7">ATP-binding cassette domain-containing protein</fullName>
    </submittedName>
</protein>
<evidence type="ECO:0000313" key="7">
    <source>
        <dbReference type="EMBL" id="NDL55514.1"/>
    </source>
</evidence>
<dbReference type="SUPFAM" id="SSF52540">
    <property type="entry name" value="P-loop containing nucleoside triphosphate hydrolases"/>
    <property type="match status" value="2"/>
</dbReference>